<sequence>MPRRRKIEILALAQRIEAEVASGRVDDVDMSDEQVQKVAGLLVPPCPTPPVLPVRAGQKVGRWMTRSAAVVVELPLALSMTTWAPFVS</sequence>
<organism evidence="1 2">
    <name type="scientific">Micromonospora fiedleri</name>
    <dbReference type="NCBI Taxonomy" id="1157498"/>
    <lineage>
        <taxon>Bacteria</taxon>
        <taxon>Bacillati</taxon>
        <taxon>Actinomycetota</taxon>
        <taxon>Actinomycetes</taxon>
        <taxon>Micromonosporales</taxon>
        <taxon>Micromonosporaceae</taxon>
        <taxon>Micromonospora</taxon>
    </lineage>
</organism>
<protein>
    <submittedName>
        <fullName evidence="1">Uncharacterized protein</fullName>
    </submittedName>
</protein>
<evidence type="ECO:0000313" key="2">
    <source>
        <dbReference type="Proteomes" id="UP000661193"/>
    </source>
</evidence>
<dbReference type="Proteomes" id="UP000661193">
    <property type="component" value="Unassembled WGS sequence"/>
</dbReference>
<reference evidence="1 2" key="1">
    <citation type="submission" date="2021-01" db="EMBL/GenBank/DDBJ databases">
        <title>Genome sequencing of Micromonospora fiedleri MG-37.</title>
        <authorList>
            <person name="Moreland P.E.J."/>
            <person name="Stach J.E.M."/>
        </authorList>
    </citation>
    <scope>NUCLEOTIDE SEQUENCE [LARGE SCALE GENOMIC DNA]</scope>
    <source>
        <strain evidence="1 2">MG-37</strain>
    </source>
</reference>
<gene>
    <name evidence="1" type="ORF">JMF97_28590</name>
</gene>
<dbReference type="EMBL" id="JAETXL010000015">
    <property type="protein sequence ID" value="MBL6280126.1"/>
    <property type="molecule type" value="Genomic_DNA"/>
</dbReference>
<accession>A0ABS1UUU2</accession>
<name>A0ABS1UUU2_9ACTN</name>
<comment type="caution">
    <text evidence="1">The sequence shown here is derived from an EMBL/GenBank/DDBJ whole genome shotgun (WGS) entry which is preliminary data.</text>
</comment>
<evidence type="ECO:0000313" key="1">
    <source>
        <dbReference type="EMBL" id="MBL6280126.1"/>
    </source>
</evidence>
<dbReference type="RefSeq" id="WP_203224355.1">
    <property type="nucleotide sequence ID" value="NZ_JAETXL010000015.1"/>
</dbReference>
<keyword evidence="2" id="KW-1185">Reference proteome</keyword>
<proteinExistence type="predicted"/>